<gene>
    <name evidence="1" type="ORF">GRI97_06750</name>
</gene>
<protein>
    <submittedName>
        <fullName evidence="1">Uncharacterized protein</fullName>
    </submittedName>
</protein>
<proteinExistence type="predicted"/>
<sequence>MLTVVLSILFGVAAFISGAVILQSAALGLRYWKAISAQMERERISSRPARVTRAPLGARSPVRRIVRQQAINREPAPLFAV</sequence>
<evidence type="ECO:0000313" key="2">
    <source>
        <dbReference type="Proteomes" id="UP000469430"/>
    </source>
</evidence>
<comment type="caution">
    <text evidence="1">The sequence shown here is derived from an EMBL/GenBank/DDBJ whole genome shotgun (WGS) entry which is preliminary data.</text>
</comment>
<name>A0A6I4TU44_9SPHN</name>
<reference evidence="1 2" key="1">
    <citation type="submission" date="2019-12" db="EMBL/GenBank/DDBJ databases">
        <title>Genomic-based taxomic classification of the family Erythrobacteraceae.</title>
        <authorList>
            <person name="Xu L."/>
        </authorList>
    </citation>
    <scope>NUCLEOTIDE SEQUENCE [LARGE SCALE GENOMIC DNA]</scope>
    <source>
        <strain evidence="1 2">S36</strain>
    </source>
</reference>
<keyword evidence="2" id="KW-1185">Reference proteome</keyword>
<evidence type="ECO:0000313" key="1">
    <source>
        <dbReference type="EMBL" id="MXO98681.1"/>
    </source>
</evidence>
<dbReference type="Proteomes" id="UP000469430">
    <property type="component" value="Unassembled WGS sequence"/>
</dbReference>
<dbReference type="EMBL" id="WTYJ01000001">
    <property type="protein sequence ID" value="MXO98681.1"/>
    <property type="molecule type" value="Genomic_DNA"/>
</dbReference>
<dbReference type="AlphaFoldDB" id="A0A6I4TU44"/>
<dbReference type="RefSeq" id="WP_161390295.1">
    <property type="nucleotide sequence ID" value="NZ_JBHSCP010000001.1"/>
</dbReference>
<accession>A0A6I4TU44</accession>
<organism evidence="1 2">
    <name type="scientific">Croceibacterium xixiisoli</name>
    <dbReference type="NCBI Taxonomy" id="1476466"/>
    <lineage>
        <taxon>Bacteria</taxon>
        <taxon>Pseudomonadati</taxon>
        <taxon>Pseudomonadota</taxon>
        <taxon>Alphaproteobacteria</taxon>
        <taxon>Sphingomonadales</taxon>
        <taxon>Erythrobacteraceae</taxon>
        <taxon>Croceibacterium</taxon>
    </lineage>
</organism>